<name>W4V544_9FIRM</name>
<evidence type="ECO:0000313" key="3">
    <source>
        <dbReference type="Proteomes" id="UP000019109"/>
    </source>
</evidence>
<dbReference type="InterPro" id="IPR016134">
    <property type="entry name" value="Dockerin_dom"/>
</dbReference>
<sequence length="430" mass="46359">MKASKVVQKGIFYLVIFSLIVSCIAISTTAANAGKLGDINSDGSINSTDVSILKRHILRQNILTGTAYSNADTDGDGNVTSIDLSYLKRYVLRLISSFPGEIPNPTPSPTPTPSNNLNIPWDWAGIIGTGQSLSVGTTPILSSTQPYNNLKLSLGNLRVPPYDANSSELKLVPLTEPIRNLAMGFPSAYPGNLYGETPHTAMANQITAMVKAAGGNDYISVHTVVGESGQGMSVIKKGATDTGNTGRAYAASIFEVTAINRLAKASGKTYGVGGIILTHGETDCGNPNYENELRQLWSDYNRDIKAITGQTQNIPMFVVQQHSYPSTGTSASTLAQWKAGVDYPGDIICIGPNYQRYFGGDNVHLTSAGYQHLGEKYGQVYYEKVVLGKDWKPLQPIKATKNGRTITVDFHVPVPPLVWIIHSRHRTKAP</sequence>
<dbReference type="Pfam" id="PF00404">
    <property type="entry name" value="Dockerin_1"/>
    <property type="match status" value="1"/>
</dbReference>
<comment type="caution">
    <text evidence="2">The sequence shown here is derived from an EMBL/GenBank/DDBJ whole genome shotgun (WGS) entry which is preliminary data.</text>
</comment>
<dbReference type="SUPFAM" id="SSF52266">
    <property type="entry name" value="SGNH hydrolase"/>
    <property type="match status" value="1"/>
</dbReference>
<dbReference type="AlphaFoldDB" id="W4V544"/>
<dbReference type="GO" id="GO:0045493">
    <property type="term" value="P:xylan catabolic process"/>
    <property type="evidence" value="ECO:0007669"/>
    <property type="project" value="UniProtKB-KW"/>
</dbReference>
<dbReference type="STRING" id="1294263.JCM21531_1727"/>
<keyword evidence="2" id="KW-0858">Xylan degradation</keyword>
<keyword evidence="2" id="KW-0624">Polysaccharide degradation</keyword>
<keyword evidence="3" id="KW-1185">Reference proteome</keyword>
<dbReference type="InterPro" id="IPR018247">
    <property type="entry name" value="EF_Hand_1_Ca_BS"/>
</dbReference>
<dbReference type="InterPro" id="IPR036514">
    <property type="entry name" value="SGNH_hydro_sf"/>
</dbReference>
<accession>W4V544</accession>
<dbReference type="EMBL" id="BAVR01000016">
    <property type="protein sequence ID" value="GAE88292.1"/>
    <property type="molecule type" value="Genomic_DNA"/>
</dbReference>
<keyword evidence="2" id="KW-0326">Glycosidase</keyword>
<dbReference type="Gene3D" id="1.10.1330.10">
    <property type="entry name" value="Dockerin domain"/>
    <property type="match status" value="1"/>
</dbReference>
<gene>
    <name evidence="2" type="ORF">JCM21531_1727</name>
</gene>
<protein>
    <submittedName>
        <fullName evidence="2">Endo-1,4-beta-xylanase Z</fullName>
    </submittedName>
</protein>
<feature type="domain" description="Dockerin" evidence="1">
    <location>
        <begin position="32"/>
        <end position="100"/>
    </location>
</feature>
<dbReference type="Proteomes" id="UP000019109">
    <property type="component" value="Unassembled WGS sequence"/>
</dbReference>
<dbReference type="Gene3D" id="3.40.50.1110">
    <property type="entry name" value="SGNH hydrolase"/>
    <property type="match status" value="1"/>
</dbReference>
<dbReference type="CDD" id="cd14256">
    <property type="entry name" value="Dockerin_I"/>
    <property type="match status" value="1"/>
</dbReference>
<keyword evidence="2" id="KW-0378">Hydrolase</keyword>
<organism evidence="2 3">
    <name type="scientific">Acetivibrio straminisolvens JCM 21531</name>
    <dbReference type="NCBI Taxonomy" id="1294263"/>
    <lineage>
        <taxon>Bacteria</taxon>
        <taxon>Bacillati</taxon>
        <taxon>Bacillota</taxon>
        <taxon>Clostridia</taxon>
        <taxon>Eubacteriales</taxon>
        <taxon>Oscillospiraceae</taxon>
        <taxon>Acetivibrio</taxon>
    </lineage>
</organism>
<dbReference type="PROSITE" id="PS51766">
    <property type="entry name" value="DOCKERIN"/>
    <property type="match status" value="1"/>
</dbReference>
<dbReference type="InterPro" id="IPR002105">
    <property type="entry name" value="Dockerin_1_rpt"/>
</dbReference>
<dbReference type="PROSITE" id="PS00018">
    <property type="entry name" value="EF_HAND_1"/>
    <property type="match status" value="1"/>
</dbReference>
<evidence type="ECO:0000313" key="2">
    <source>
        <dbReference type="EMBL" id="GAE88292.1"/>
    </source>
</evidence>
<dbReference type="GO" id="GO:0004553">
    <property type="term" value="F:hydrolase activity, hydrolyzing O-glycosyl compounds"/>
    <property type="evidence" value="ECO:0007669"/>
    <property type="project" value="InterPro"/>
</dbReference>
<dbReference type="InterPro" id="IPR036439">
    <property type="entry name" value="Dockerin_dom_sf"/>
</dbReference>
<evidence type="ECO:0000259" key="1">
    <source>
        <dbReference type="PROSITE" id="PS51766"/>
    </source>
</evidence>
<proteinExistence type="predicted"/>
<dbReference type="PROSITE" id="PS51257">
    <property type="entry name" value="PROKAR_LIPOPROTEIN"/>
    <property type="match status" value="1"/>
</dbReference>
<keyword evidence="2" id="KW-0119">Carbohydrate metabolism</keyword>
<reference evidence="2" key="1">
    <citation type="journal article" date="2014" name="Genome Announc.">
        <title>Draft Genome Sequence of Clostridium straminisolvens Strain JCM 21531T, Isolated from a Cellulose-Degrading Bacterial Community.</title>
        <authorList>
            <person name="Yuki M."/>
            <person name="Oshima K."/>
            <person name="Suda W."/>
            <person name="Sakamoto M."/>
            <person name="Kitamura K."/>
            <person name="Iida T."/>
            <person name="Hattori M."/>
            <person name="Ohkuma M."/>
        </authorList>
    </citation>
    <scope>NUCLEOTIDE SEQUENCE [LARGE SCALE GENOMIC DNA]</scope>
    <source>
        <strain evidence="2">JCM 21531</strain>
    </source>
</reference>
<dbReference type="SUPFAM" id="SSF63446">
    <property type="entry name" value="Type I dockerin domain"/>
    <property type="match status" value="1"/>
</dbReference>